<reference evidence="1" key="2">
    <citation type="submission" date="2020-11" db="EMBL/GenBank/DDBJ databases">
        <authorList>
            <person name="McCartney M.A."/>
            <person name="Auch B."/>
            <person name="Kono T."/>
            <person name="Mallez S."/>
            <person name="Becker A."/>
            <person name="Gohl D.M."/>
            <person name="Silverstein K.A.T."/>
            <person name="Koren S."/>
            <person name="Bechman K.B."/>
            <person name="Herman A."/>
            <person name="Abrahante J.E."/>
            <person name="Garbe J."/>
        </authorList>
    </citation>
    <scope>NUCLEOTIDE SEQUENCE</scope>
    <source>
        <strain evidence="1">Duluth1</strain>
        <tissue evidence="1">Whole animal</tissue>
    </source>
</reference>
<accession>A0A9D4DAY8</accession>
<organism evidence="1 2">
    <name type="scientific">Dreissena polymorpha</name>
    <name type="common">Zebra mussel</name>
    <name type="synonym">Mytilus polymorpha</name>
    <dbReference type="NCBI Taxonomy" id="45954"/>
    <lineage>
        <taxon>Eukaryota</taxon>
        <taxon>Metazoa</taxon>
        <taxon>Spiralia</taxon>
        <taxon>Lophotrochozoa</taxon>
        <taxon>Mollusca</taxon>
        <taxon>Bivalvia</taxon>
        <taxon>Autobranchia</taxon>
        <taxon>Heteroconchia</taxon>
        <taxon>Euheterodonta</taxon>
        <taxon>Imparidentia</taxon>
        <taxon>Neoheterodontei</taxon>
        <taxon>Myida</taxon>
        <taxon>Dreissenoidea</taxon>
        <taxon>Dreissenidae</taxon>
        <taxon>Dreissena</taxon>
    </lineage>
</organism>
<proteinExistence type="predicted"/>
<comment type="caution">
    <text evidence="1">The sequence shown here is derived from an EMBL/GenBank/DDBJ whole genome shotgun (WGS) entry which is preliminary data.</text>
</comment>
<name>A0A9D4DAY8_DREPO</name>
<keyword evidence="2" id="KW-1185">Reference proteome</keyword>
<gene>
    <name evidence="1" type="ORF">DPMN_048491</name>
</gene>
<evidence type="ECO:0000313" key="2">
    <source>
        <dbReference type="Proteomes" id="UP000828390"/>
    </source>
</evidence>
<dbReference type="EMBL" id="JAIWYP010000011">
    <property type="protein sequence ID" value="KAH3741765.1"/>
    <property type="molecule type" value="Genomic_DNA"/>
</dbReference>
<protein>
    <submittedName>
        <fullName evidence="1">Uncharacterized protein</fullName>
    </submittedName>
</protein>
<dbReference type="Proteomes" id="UP000828390">
    <property type="component" value="Unassembled WGS sequence"/>
</dbReference>
<reference evidence="1" key="1">
    <citation type="journal article" date="2019" name="bioRxiv">
        <title>The Genome of the Zebra Mussel, Dreissena polymorpha: A Resource for Invasive Species Research.</title>
        <authorList>
            <person name="McCartney M.A."/>
            <person name="Auch B."/>
            <person name="Kono T."/>
            <person name="Mallez S."/>
            <person name="Zhang Y."/>
            <person name="Obille A."/>
            <person name="Becker A."/>
            <person name="Abrahante J.E."/>
            <person name="Garbe J."/>
            <person name="Badalamenti J.P."/>
            <person name="Herman A."/>
            <person name="Mangelson H."/>
            <person name="Liachko I."/>
            <person name="Sullivan S."/>
            <person name="Sone E.D."/>
            <person name="Koren S."/>
            <person name="Silverstein K.A.T."/>
            <person name="Beckman K.B."/>
            <person name="Gohl D.M."/>
        </authorList>
    </citation>
    <scope>NUCLEOTIDE SEQUENCE</scope>
    <source>
        <strain evidence="1">Duluth1</strain>
        <tissue evidence="1">Whole animal</tissue>
    </source>
</reference>
<sequence length="220" mass="25249">MVPLVAEDDGLHPSLCIICREDNIPPLTSEETGRTRVKRAAALKNDIVTKRIKRLDNKMDDHNGMFSYHKTNKCYKSYTHSGKLKAIEQNISKEPMECETDNGASTIVGFRKFLRRSILPCPPPSCPKDPRTMICVICSNEEHNRNRDKYSICKYGSAERFVNAARHFHDEVSTRVADRLSNNQEECIKSVLSTDLYCHNTCLQSYLRKFDRNFKSTDLV</sequence>
<dbReference type="AlphaFoldDB" id="A0A9D4DAY8"/>
<evidence type="ECO:0000313" key="1">
    <source>
        <dbReference type="EMBL" id="KAH3741765.1"/>
    </source>
</evidence>